<evidence type="ECO:0000256" key="2">
    <source>
        <dbReference type="ARBA" id="ARBA00006362"/>
    </source>
</evidence>
<evidence type="ECO:0000256" key="16">
    <source>
        <dbReference type="ARBA" id="ARBA00049546"/>
    </source>
</evidence>
<name>A0ABM0GML3_SACKO</name>
<comment type="catalytic activity">
    <reaction evidence="13">
        <text>CDP-glycerol + H2O = sn-glycerol 3-phosphate + CMP + 2 H(+)</text>
        <dbReference type="Rhea" id="RHEA:21692"/>
        <dbReference type="ChEBI" id="CHEBI:15377"/>
        <dbReference type="ChEBI" id="CHEBI:15378"/>
        <dbReference type="ChEBI" id="CHEBI:57597"/>
        <dbReference type="ChEBI" id="CHEBI:58311"/>
        <dbReference type="ChEBI" id="CHEBI:60377"/>
        <dbReference type="EC" id="3.6.1.16"/>
    </reaction>
</comment>
<evidence type="ECO:0000256" key="8">
    <source>
        <dbReference type="ARBA" id="ARBA00022723"/>
    </source>
</evidence>
<evidence type="ECO:0000256" key="10">
    <source>
        <dbReference type="ARBA" id="ARBA00022833"/>
    </source>
</evidence>
<evidence type="ECO:0000313" key="18">
    <source>
        <dbReference type="Proteomes" id="UP000694865"/>
    </source>
</evidence>
<protein>
    <recommendedName>
        <fullName evidence="7">Manganese-dependent ADP-ribose/CDP-alcohol diphosphatase</fullName>
        <ecNumber evidence="5">3.6.1.13</ecNumber>
        <ecNumber evidence="4">3.6.1.16</ecNumber>
        <ecNumber evidence="6">3.6.1.53</ecNumber>
    </recommendedName>
    <alternativeName>
        <fullName evidence="12">ADPRibase-Mn</fullName>
    </alternativeName>
    <alternativeName>
        <fullName evidence="11">CDP-choline phosphohydrolase</fullName>
    </alternativeName>
</protein>
<evidence type="ECO:0000256" key="7">
    <source>
        <dbReference type="ARBA" id="ARBA00016378"/>
    </source>
</evidence>
<evidence type="ECO:0000256" key="5">
    <source>
        <dbReference type="ARBA" id="ARBA00012453"/>
    </source>
</evidence>
<comment type="similarity">
    <text evidence="2">Belongs to the ADPRibase-Mn family.</text>
</comment>
<evidence type="ECO:0000256" key="9">
    <source>
        <dbReference type="ARBA" id="ARBA00022801"/>
    </source>
</evidence>
<evidence type="ECO:0000256" key="13">
    <source>
        <dbReference type="ARBA" id="ARBA00047486"/>
    </source>
</evidence>
<evidence type="ECO:0000256" key="15">
    <source>
        <dbReference type="ARBA" id="ARBA00047894"/>
    </source>
</evidence>
<keyword evidence="8" id="KW-0479">Metal-binding</keyword>
<dbReference type="Pfam" id="PF00149">
    <property type="entry name" value="Metallophos"/>
    <property type="match status" value="1"/>
</dbReference>
<dbReference type="PANTHER" id="PTHR16509:SF1">
    <property type="entry name" value="MANGANESE-DEPENDENT ADP-RIBOSE_CDP-ALCOHOL DIPHOSPHATASE"/>
    <property type="match status" value="1"/>
</dbReference>
<evidence type="ECO:0000256" key="6">
    <source>
        <dbReference type="ARBA" id="ARBA00012529"/>
    </source>
</evidence>
<dbReference type="InterPro" id="IPR004843">
    <property type="entry name" value="Calcineurin-like_PHP"/>
</dbReference>
<evidence type="ECO:0000259" key="17">
    <source>
        <dbReference type="Pfam" id="PF00149"/>
    </source>
</evidence>
<evidence type="ECO:0000256" key="14">
    <source>
        <dbReference type="ARBA" id="ARBA00047636"/>
    </source>
</evidence>
<dbReference type="EC" id="3.6.1.53" evidence="6"/>
<organism evidence="18 19">
    <name type="scientific">Saccoglossus kowalevskii</name>
    <name type="common">Acorn worm</name>
    <dbReference type="NCBI Taxonomy" id="10224"/>
    <lineage>
        <taxon>Eukaryota</taxon>
        <taxon>Metazoa</taxon>
        <taxon>Hemichordata</taxon>
        <taxon>Enteropneusta</taxon>
        <taxon>Harrimaniidae</taxon>
        <taxon>Saccoglossus</taxon>
    </lineage>
</organism>
<comment type="catalytic activity">
    <reaction evidence="14">
        <text>CDP-choline + H2O = phosphocholine + CMP + 2 H(+)</text>
        <dbReference type="Rhea" id="RHEA:32487"/>
        <dbReference type="ChEBI" id="CHEBI:15377"/>
        <dbReference type="ChEBI" id="CHEBI:15378"/>
        <dbReference type="ChEBI" id="CHEBI:58779"/>
        <dbReference type="ChEBI" id="CHEBI:60377"/>
        <dbReference type="ChEBI" id="CHEBI:295975"/>
        <dbReference type="EC" id="3.6.1.53"/>
    </reaction>
</comment>
<reference evidence="19" key="1">
    <citation type="submission" date="2025-08" db="UniProtKB">
        <authorList>
            <consortium name="RefSeq"/>
        </authorList>
    </citation>
    <scope>IDENTIFICATION</scope>
    <source>
        <tissue evidence="19">Testes</tissue>
    </source>
</reference>
<comment type="catalytic activity">
    <reaction evidence="16">
        <text>ADP-D-ribose + H2O = D-ribose 5-phosphate + AMP + 2 H(+)</text>
        <dbReference type="Rhea" id="RHEA:10412"/>
        <dbReference type="ChEBI" id="CHEBI:15377"/>
        <dbReference type="ChEBI" id="CHEBI:15378"/>
        <dbReference type="ChEBI" id="CHEBI:57967"/>
        <dbReference type="ChEBI" id="CHEBI:78346"/>
        <dbReference type="ChEBI" id="CHEBI:456215"/>
        <dbReference type="EC" id="3.6.1.13"/>
    </reaction>
</comment>
<dbReference type="CDD" id="cd07396">
    <property type="entry name" value="MPP_Nbla03831"/>
    <property type="match status" value="1"/>
</dbReference>
<evidence type="ECO:0000313" key="19">
    <source>
        <dbReference type="RefSeq" id="XP_002733257.1"/>
    </source>
</evidence>
<dbReference type="RefSeq" id="XP_002733257.1">
    <property type="nucleotide sequence ID" value="XM_002733211.2"/>
</dbReference>
<evidence type="ECO:0000256" key="1">
    <source>
        <dbReference type="ARBA" id="ARBA00001946"/>
    </source>
</evidence>
<dbReference type="EC" id="3.6.1.13" evidence="5"/>
<keyword evidence="18" id="KW-1185">Reference proteome</keyword>
<comment type="subunit">
    <text evidence="3">Monomer.</text>
</comment>
<proteinExistence type="inferred from homology"/>
<gene>
    <name evidence="19" type="primary">LOC100369075</name>
</gene>
<dbReference type="Gene3D" id="3.60.21.10">
    <property type="match status" value="1"/>
</dbReference>
<dbReference type="GeneID" id="100369075"/>
<dbReference type="Proteomes" id="UP000694865">
    <property type="component" value="Unplaced"/>
</dbReference>
<dbReference type="PANTHER" id="PTHR16509">
    <property type="match status" value="1"/>
</dbReference>
<dbReference type="InterPro" id="IPR041869">
    <property type="entry name" value="MPP_ADPRM"/>
</dbReference>
<dbReference type="EC" id="3.6.1.16" evidence="4"/>
<keyword evidence="9" id="KW-0378">Hydrolase</keyword>
<accession>A0ABM0GML3</accession>
<dbReference type="SUPFAM" id="SSF56300">
    <property type="entry name" value="Metallo-dependent phosphatases"/>
    <property type="match status" value="1"/>
</dbReference>
<comment type="catalytic activity">
    <reaction evidence="15">
        <text>ADP-D-ribose + H2O = D-ribose 5-phosphate + AMP + 2 H(+)</text>
        <dbReference type="Rhea" id="RHEA:10412"/>
        <dbReference type="ChEBI" id="CHEBI:15377"/>
        <dbReference type="ChEBI" id="CHEBI:15378"/>
        <dbReference type="ChEBI" id="CHEBI:57967"/>
        <dbReference type="ChEBI" id="CHEBI:78346"/>
        <dbReference type="ChEBI" id="CHEBI:456215"/>
        <dbReference type="EC" id="3.6.1.53"/>
    </reaction>
</comment>
<evidence type="ECO:0000256" key="11">
    <source>
        <dbReference type="ARBA" id="ARBA00030848"/>
    </source>
</evidence>
<evidence type="ECO:0000256" key="12">
    <source>
        <dbReference type="ARBA" id="ARBA00032579"/>
    </source>
</evidence>
<evidence type="ECO:0000256" key="3">
    <source>
        <dbReference type="ARBA" id="ARBA00011245"/>
    </source>
</evidence>
<comment type="cofactor">
    <cofactor evidence="1">
        <name>Mg(2+)</name>
        <dbReference type="ChEBI" id="CHEBI:18420"/>
    </cofactor>
</comment>
<evidence type="ECO:0000256" key="4">
    <source>
        <dbReference type="ARBA" id="ARBA00012443"/>
    </source>
</evidence>
<feature type="domain" description="Calcineurin-like phosphoesterase" evidence="17">
    <location>
        <begin position="12"/>
        <end position="269"/>
    </location>
</feature>
<sequence>MASSKAPLHFSFGLIADIQYADHDDRMNYQQTQWRYYRNSLNHLQEAVYTWNSEENRNIEFVIQLGDLIDGRNFEKGGTSESNRALHVVSDAYKSFAGRIHHTWGNHELYNFTREQLFKTSLYSSPHRATSDNKIAYYSFTPFDGYRFVILDTFEISLIGSERGSPEFNKAVKILKNNKNEDKNSSIGISGMDRRFMAFNGGVSEKQLLWLDGVLDEASRNGERIIISGHLPIYEPATESLCLLWNFDSMLDVIHKYKCVMAYISGHDHFGGYAVDEYGVHHVTMEGVIEIPPGSNAFATVDMYQDRMMLRGYGVVASREMIFPK</sequence>
<keyword evidence="10" id="KW-0862">Zinc</keyword>
<dbReference type="InterPro" id="IPR029052">
    <property type="entry name" value="Metallo-depent_PP-like"/>
</dbReference>